<keyword evidence="2" id="KW-1185">Reference proteome</keyword>
<dbReference type="GO" id="GO:0018836">
    <property type="term" value="F:alkylmercury lyase activity"/>
    <property type="evidence" value="ECO:0007669"/>
    <property type="project" value="InterPro"/>
</dbReference>
<dbReference type="Gene3D" id="3.30.450.410">
    <property type="match status" value="1"/>
</dbReference>
<evidence type="ECO:0000313" key="2">
    <source>
        <dbReference type="Proteomes" id="UP000233343"/>
    </source>
</evidence>
<dbReference type="AlphaFoldDB" id="A0A2N0ZAM3"/>
<dbReference type="Proteomes" id="UP000233343">
    <property type="component" value="Unassembled WGS sequence"/>
</dbReference>
<dbReference type="SUPFAM" id="SSF160387">
    <property type="entry name" value="NosL/MerB-like"/>
    <property type="match status" value="1"/>
</dbReference>
<name>A0A2N0ZAM3_9BACI</name>
<dbReference type="PRINTS" id="PR01699">
    <property type="entry name" value="ORGNOHGLYASE"/>
</dbReference>
<evidence type="ECO:0000313" key="1">
    <source>
        <dbReference type="EMBL" id="PKG26560.1"/>
    </source>
</evidence>
<dbReference type="PIRSF" id="PIRSF001458">
    <property type="entry name" value="MerB"/>
    <property type="match status" value="1"/>
</dbReference>
<dbReference type="InterPro" id="IPR053717">
    <property type="entry name" value="MerB_lyase_sf"/>
</dbReference>
<protein>
    <recommendedName>
        <fullName evidence="3">Alkylmercury lyase</fullName>
    </recommendedName>
</protein>
<reference evidence="1 2" key="1">
    <citation type="journal article" date="2010" name="Int. J. Syst. Evol. Microbiol.">
        <title>Bacillus horneckiae sp. nov., isolated from a spacecraft-assembly clean room.</title>
        <authorList>
            <person name="Vaishampayan P."/>
            <person name="Probst A."/>
            <person name="Krishnamurthi S."/>
            <person name="Ghosh S."/>
            <person name="Osman S."/>
            <person name="McDowall A."/>
            <person name="Ruckmani A."/>
            <person name="Mayilraj S."/>
            <person name="Venkateswaran K."/>
        </authorList>
    </citation>
    <scope>NUCLEOTIDE SEQUENCE [LARGE SCALE GENOMIC DNA]</scope>
    <source>
        <strain evidence="2">1PO1SC</strain>
    </source>
</reference>
<dbReference type="EMBL" id="PISD01000064">
    <property type="protein sequence ID" value="PKG26560.1"/>
    <property type="molecule type" value="Genomic_DNA"/>
</dbReference>
<gene>
    <name evidence="1" type="ORF">CWS20_23330</name>
</gene>
<evidence type="ECO:0008006" key="3">
    <source>
        <dbReference type="Google" id="ProtNLM"/>
    </source>
</evidence>
<organism evidence="1 2">
    <name type="scientific">Cytobacillus horneckiae</name>
    <dbReference type="NCBI Taxonomy" id="549687"/>
    <lineage>
        <taxon>Bacteria</taxon>
        <taxon>Bacillati</taxon>
        <taxon>Bacillota</taxon>
        <taxon>Bacilli</taxon>
        <taxon>Bacillales</taxon>
        <taxon>Bacillaceae</taxon>
        <taxon>Cytobacillus</taxon>
    </lineage>
</organism>
<accession>A0A2N0ZAM3</accession>
<comment type="caution">
    <text evidence="1">The sequence shown here is derived from an EMBL/GenBank/DDBJ whole genome shotgun (WGS) entry which is preliminary data.</text>
</comment>
<proteinExistence type="predicted"/>
<dbReference type="InterPro" id="IPR004927">
    <property type="entry name" value="MerB"/>
</dbReference>
<dbReference type="Pfam" id="PF03243">
    <property type="entry name" value="MerB"/>
    <property type="match status" value="1"/>
</dbReference>
<sequence length="241" mass="27536">MSISKNCKNYVNMFHRFLTPRKMYLVKWRDLQMKNESEIKEFYNVLLFSLPKETRPILRAVFFSIREGRPVSEDFLAKQTGIETKTVESVVEILAQRQMIVRGDNRKIVGALGLSIIQTNNKIQMEGRTLFAWCAISTLELSTALEADVDIHSSCAYTGESIEVTVRNGKLEKVTPDSTVIWTVPFDSEAPWAGGTCKQIHYFSSVEHANKWKEEHPKLHGEVMTLEQALSFGNELKNFLS</sequence>